<protein>
    <submittedName>
        <fullName evidence="1">Uncharacterized protein</fullName>
    </submittedName>
</protein>
<dbReference type="HOGENOM" id="CLU_1420141_0_0_0"/>
<gene>
    <name evidence="1" type="ORF">NITGR_170120</name>
</gene>
<evidence type="ECO:0000313" key="1">
    <source>
        <dbReference type="EMBL" id="CCQ89863.1"/>
    </source>
</evidence>
<reference evidence="1 2" key="1">
    <citation type="journal article" date="2013" name="Front. Microbiol.">
        <title>The genome of Nitrospina gracilis illuminates the metabolism and evolution of the major marine nitrite oxidizer.</title>
        <authorList>
            <person name="Luecker S."/>
            <person name="Nowka B."/>
            <person name="Rattei T."/>
            <person name="Spieck E."/>
            <person name="and Daims H."/>
        </authorList>
    </citation>
    <scope>NUCLEOTIDE SEQUENCE [LARGE SCALE GENOMIC DNA]</scope>
    <source>
        <strain evidence="1 2">3/211</strain>
    </source>
</reference>
<dbReference type="EMBL" id="CAQJ01000019">
    <property type="protein sequence ID" value="CCQ89863.1"/>
    <property type="molecule type" value="Genomic_DNA"/>
</dbReference>
<dbReference type="AlphaFoldDB" id="M1YWJ4"/>
<dbReference type="STRING" id="1266370.NITGR_170120"/>
<accession>M1YWJ4</accession>
<name>M1YWJ4_NITG3</name>
<comment type="caution">
    <text evidence="1">The sequence shown here is derived from an EMBL/GenBank/DDBJ whole genome shotgun (WGS) entry which is preliminary data.</text>
</comment>
<proteinExistence type="predicted"/>
<dbReference type="Proteomes" id="UP000011704">
    <property type="component" value="Unassembled WGS sequence"/>
</dbReference>
<keyword evidence="2" id="KW-1185">Reference proteome</keyword>
<dbReference type="InParanoid" id="M1YWJ4"/>
<evidence type="ECO:0000313" key="2">
    <source>
        <dbReference type="Proteomes" id="UP000011704"/>
    </source>
</evidence>
<sequence length="191" mass="22068">MTVLGLLALSACIPFTHFPLSDKEKVEKDPRLPGAWVHRFDGGETILHFSNYPKGQAQEMVYVEFRDSGGLSFLASRVFSAKVGAESFLNIELTYRFEIKENEIPIHMLASYRFDEDMKLYIKPWTLEEIVQGLQEEKFSGTLIEKQDKYLIVQDSQGHKMKFFNPEDEKKLAKWTGPFKKIMTPKVLIVE</sequence>
<organism evidence="1 2">
    <name type="scientific">Nitrospina gracilis (strain 3/211)</name>
    <dbReference type="NCBI Taxonomy" id="1266370"/>
    <lineage>
        <taxon>Bacteria</taxon>
        <taxon>Pseudomonadati</taxon>
        <taxon>Nitrospinota/Tectimicrobiota group</taxon>
        <taxon>Nitrospinota</taxon>
        <taxon>Nitrospinia</taxon>
        <taxon>Nitrospinales</taxon>
        <taxon>Nitrospinaceae</taxon>
        <taxon>Nitrospina</taxon>
    </lineage>
</organism>